<accession>A0ACB8T5X5</accession>
<evidence type="ECO:0000313" key="2">
    <source>
        <dbReference type="Proteomes" id="UP000814140"/>
    </source>
</evidence>
<evidence type="ECO:0000313" key="1">
    <source>
        <dbReference type="EMBL" id="KAI0063877.1"/>
    </source>
</evidence>
<keyword evidence="2" id="KW-1185">Reference proteome</keyword>
<comment type="caution">
    <text evidence="1">The sequence shown here is derived from an EMBL/GenBank/DDBJ whole genome shotgun (WGS) entry which is preliminary data.</text>
</comment>
<sequence length="368" mass="41398">MAQEICAAVTIGLCIGLWDSVASAFRHRSATPMMDEHSRDGYFGFDPDVVLVHFCLSAMEKCAYIGHGTHTTASAKRSSDATNSQYLLQDLTSADVEPLTFWILHFNPVVTDSFYWPPGRPLGMHGEKEPLGEYILHWAGDNLSRPNVVARCNGKPHIDVVMRFIQVSILNAGNGVPLGRRLPEYMIVTFEFTSYMQTLRPFLNSLPAPFAWHLEPPGLAQLLFGETDGDRFRSFVQGGITENTAGNEAHGMGDRRRALVAYTKAIRYIGKAVKLKLDDIEKEVARKLLPVFLANRAITLLAGSGRRDARQALVDGRVGEYLLPNYWKIYYCQWKAYSMLGYYYDAAAVVDRAIVNLHMRTRDELGWW</sequence>
<organism evidence="1 2">
    <name type="scientific">Artomyces pyxidatus</name>
    <dbReference type="NCBI Taxonomy" id="48021"/>
    <lineage>
        <taxon>Eukaryota</taxon>
        <taxon>Fungi</taxon>
        <taxon>Dikarya</taxon>
        <taxon>Basidiomycota</taxon>
        <taxon>Agaricomycotina</taxon>
        <taxon>Agaricomycetes</taxon>
        <taxon>Russulales</taxon>
        <taxon>Auriscalpiaceae</taxon>
        <taxon>Artomyces</taxon>
    </lineage>
</organism>
<name>A0ACB8T5X5_9AGAM</name>
<reference evidence="1" key="2">
    <citation type="journal article" date="2022" name="New Phytol.">
        <title>Evolutionary transition to the ectomycorrhizal habit in the genomes of a hyperdiverse lineage of mushroom-forming fungi.</title>
        <authorList>
            <person name="Looney B."/>
            <person name="Miyauchi S."/>
            <person name="Morin E."/>
            <person name="Drula E."/>
            <person name="Courty P.E."/>
            <person name="Kohler A."/>
            <person name="Kuo A."/>
            <person name="LaButti K."/>
            <person name="Pangilinan J."/>
            <person name="Lipzen A."/>
            <person name="Riley R."/>
            <person name="Andreopoulos W."/>
            <person name="He G."/>
            <person name="Johnson J."/>
            <person name="Nolan M."/>
            <person name="Tritt A."/>
            <person name="Barry K.W."/>
            <person name="Grigoriev I.V."/>
            <person name="Nagy L.G."/>
            <person name="Hibbett D."/>
            <person name="Henrissat B."/>
            <person name="Matheny P.B."/>
            <person name="Labbe J."/>
            <person name="Martin F.M."/>
        </authorList>
    </citation>
    <scope>NUCLEOTIDE SEQUENCE</scope>
    <source>
        <strain evidence="1">HHB10654</strain>
    </source>
</reference>
<dbReference type="EMBL" id="MU277201">
    <property type="protein sequence ID" value="KAI0063877.1"/>
    <property type="molecule type" value="Genomic_DNA"/>
</dbReference>
<proteinExistence type="predicted"/>
<reference evidence="1" key="1">
    <citation type="submission" date="2021-03" db="EMBL/GenBank/DDBJ databases">
        <authorList>
            <consortium name="DOE Joint Genome Institute"/>
            <person name="Ahrendt S."/>
            <person name="Looney B.P."/>
            <person name="Miyauchi S."/>
            <person name="Morin E."/>
            <person name="Drula E."/>
            <person name="Courty P.E."/>
            <person name="Chicoki N."/>
            <person name="Fauchery L."/>
            <person name="Kohler A."/>
            <person name="Kuo A."/>
            <person name="Labutti K."/>
            <person name="Pangilinan J."/>
            <person name="Lipzen A."/>
            <person name="Riley R."/>
            <person name="Andreopoulos W."/>
            <person name="He G."/>
            <person name="Johnson J."/>
            <person name="Barry K.W."/>
            <person name="Grigoriev I.V."/>
            <person name="Nagy L."/>
            <person name="Hibbett D."/>
            <person name="Henrissat B."/>
            <person name="Matheny P.B."/>
            <person name="Labbe J."/>
            <person name="Martin F."/>
        </authorList>
    </citation>
    <scope>NUCLEOTIDE SEQUENCE</scope>
    <source>
        <strain evidence="1">HHB10654</strain>
    </source>
</reference>
<gene>
    <name evidence="1" type="ORF">BV25DRAFT_1837421</name>
</gene>
<protein>
    <submittedName>
        <fullName evidence="1">Uncharacterized protein</fullName>
    </submittedName>
</protein>
<dbReference type="Proteomes" id="UP000814140">
    <property type="component" value="Unassembled WGS sequence"/>
</dbReference>